<reference evidence="1" key="1">
    <citation type="journal article" date="2007" name="PLoS ONE">
        <title>The first genome sequence of an elite grapevine cultivar (Pinot noir Vitis vinifera L.): coping with a highly heterozygous genome.</title>
        <authorList>
            <person name="Velasco R."/>
            <person name="Zharkikh A."/>
            <person name="Troggio M."/>
            <person name="Cartwright D.A."/>
            <person name="Cestaro A."/>
            <person name="Pruss D."/>
            <person name="Pindo M."/>
            <person name="FitzGerald L.M."/>
            <person name="Vezzulli S."/>
            <person name="Reid J."/>
            <person name="Malacarne G."/>
            <person name="Iliev D."/>
            <person name="Coppola G."/>
            <person name="Wardell B."/>
            <person name="Micheletti D."/>
            <person name="Macalma T."/>
            <person name="Facci M."/>
            <person name="Mitchell J.T."/>
            <person name="Perazzolli M."/>
            <person name="Eldredge G."/>
            <person name="Gatto P."/>
            <person name="Oyzerski R."/>
            <person name="Moretto M."/>
            <person name="Gutin N."/>
            <person name="Stefanini M."/>
            <person name="Chen Y."/>
            <person name="Segala C."/>
            <person name="Davenport C."/>
            <person name="Dematte L."/>
            <person name="Mraz A."/>
            <person name="Battilana J."/>
            <person name="Stormo K."/>
            <person name="Costa F."/>
            <person name="Tao Q."/>
            <person name="Si-Ammour A."/>
            <person name="Harkins T."/>
            <person name="Lackey A."/>
            <person name="Perbost C."/>
            <person name="Taillon B."/>
            <person name="Stella A."/>
            <person name="Solovyev V."/>
            <person name="Fawcett J.A."/>
            <person name="Sterck L."/>
            <person name="Vandepoele K."/>
            <person name="Grando S.M."/>
            <person name="Toppo S."/>
            <person name="Moser C."/>
            <person name="Lanchbury J."/>
            <person name="Bogden R."/>
            <person name="Skolnick M."/>
            <person name="Sgaramella V."/>
            <person name="Bhatnagar S.K."/>
            <person name="Fontana P."/>
            <person name="Gutin A."/>
            <person name="Van de Peer Y."/>
            <person name="Salamini F."/>
            <person name="Viola R."/>
        </authorList>
    </citation>
    <scope>NUCLEOTIDE SEQUENCE</scope>
</reference>
<gene>
    <name evidence="1" type="ORF">VITISV_024182</name>
</gene>
<proteinExistence type="predicted"/>
<name>A5BXP4_VITVI</name>
<dbReference type="AlphaFoldDB" id="A5BXP4"/>
<accession>A5BXP4</accession>
<protein>
    <submittedName>
        <fullName evidence="1">Uncharacterized protein</fullName>
    </submittedName>
</protein>
<evidence type="ECO:0000313" key="1">
    <source>
        <dbReference type="EMBL" id="CAN75095.1"/>
    </source>
</evidence>
<sequence>MVISTLTRTVTDHCSMSAVIDHLKTGFGSWSIRNRTRSTAFFTAKQTRKDQSAEDESFGRDAVPEKSSRAVLALLLRLTLYGQWRWVSEFTRQDLRSPSQTQTS</sequence>
<dbReference type="EMBL" id="AM474950">
    <property type="protein sequence ID" value="CAN75095.1"/>
    <property type="molecule type" value="Genomic_DNA"/>
</dbReference>
<organism evidence="1">
    <name type="scientific">Vitis vinifera</name>
    <name type="common">Grape</name>
    <dbReference type="NCBI Taxonomy" id="29760"/>
    <lineage>
        <taxon>Eukaryota</taxon>
        <taxon>Viridiplantae</taxon>
        <taxon>Streptophyta</taxon>
        <taxon>Embryophyta</taxon>
        <taxon>Tracheophyta</taxon>
        <taxon>Spermatophyta</taxon>
        <taxon>Magnoliopsida</taxon>
        <taxon>eudicotyledons</taxon>
        <taxon>Gunneridae</taxon>
        <taxon>Pentapetalae</taxon>
        <taxon>rosids</taxon>
        <taxon>Vitales</taxon>
        <taxon>Vitaceae</taxon>
        <taxon>Viteae</taxon>
        <taxon>Vitis</taxon>
    </lineage>
</organism>